<dbReference type="PROSITE" id="PS51257">
    <property type="entry name" value="PROKAR_LIPOPROTEIN"/>
    <property type="match status" value="1"/>
</dbReference>
<feature type="transmembrane region" description="Helical" evidence="1">
    <location>
        <begin position="12"/>
        <end position="34"/>
    </location>
</feature>
<evidence type="ECO:0000313" key="2">
    <source>
        <dbReference type="EMBL" id="GAA3547425.1"/>
    </source>
</evidence>
<feature type="transmembrane region" description="Helical" evidence="1">
    <location>
        <begin position="88"/>
        <end position="111"/>
    </location>
</feature>
<feature type="transmembrane region" description="Helical" evidence="1">
    <location>
        <begin position="131"/>
        <end position="150"/>
    </location>
</feature>
<protein>
    <recommendedName>
        <fullName evidence="4">Lipoprotein</fullName>
    </recommendedName>
</protein>
<keyword evidence="1" id="KW-1133">Transmembrane helix</keyword>
<name>A0ABP6W6S5_9PSEU</name>
<evidence type="ECO:0000313" key="3">
    <source>
        <dbReference type="Proteomes" id="UP001500689"/>
    </source>
</evidence>
<organism evidence="2 3">
    <name type="scientific">Amycolatopsis ultiminotia</name>
    <dbReference type="NCBI Taxonomy" id="543629"/>
    <lineage>
        <taxon>Bacteria</taxon>
        <taxon>Bacillati</taxon>
        <taxon>Actinomycetota</taxon>
        <taxon>Actinomycetes</taxon>
        <taxon>Pseudonocardiales</taxon>
        <taxon>Pseudonocardiaceae</taxon>
        <taxon>Amycolatopsis</taxon>
    </lineage>
</organism>
<reference evidence="3" key="1">
    <citation type="journal article" date="2019" name="Int. J. Syst. Evol. Microbiol.">
        <title>The Global Catalogue of Microorganisms (GCM) 10K type strain sequencing project: providing services to taxonomists for standard genome sequencing and annotation.</title>
        <authorList>
            <consortium name="The Broad Institute Genomics Platform"/>
            <consortium name="The Broad Institute Genome Sequencing Center for Infectious Disease"/>
            <person name="Wu L."/>
            <person name="Ma J."/>
        </authorList>
    </citation>
    <scope>NUCLEOTIDE SEQUENCE [LARGE SCALE GENOMIC DNA]</scope>
    <source>
        <strain evidence="3">JCM 16898</strain>
    </source>
</reference>
<sequence>MNRLLAPVRRLYGAHPLHLLILLGCFFLAGYAAINLSADAQWPYIALWFAGAVIAHDFVLFPLYALADRLITGRRRPEPKPGPRRIAVVNHVRIPLLASGLLLLLFFPGIIAQGSDTFTAATGQTQEPFLARWLVLSAGFFALSAVLYLVRTRRARERPKRGGRRRVSGARR</sequence>
<evidence type="ECO:0008006" key="4">
    <source>
        <dbReference type="Google" id="ProtNLM"/>
    </source>
</evidence>
<evidence type="ECO:0000256" key="1">
    <source>
        <dbReference type="SAM" id="Phobius"/>
    </source>
</evidence>
<keyword evidence="3" id="KW-1185">Reference proteome</keyword>
<dbReference type="EMBL" id="BAAAZN010000006">
    <property type="protein sequence ID" value="GAA3547425.1"/>
    <property type="molecule type" value="Genomic_DNA"/>
</dbReference>
<feature type="transmembrane region" description="Helical" evidence="1">
    <location>
        <begin position="46"/>
        <end position="67"/>
    </location>
</feature>
<dbReference type="Proteomes" id="UP001500689">
    <property type="component" value="Unassembled WGS sequence"/>
</dbReference>
<keyword evidence="1" id="KW-0472">Membrane</keyword>
<comment type="caution">
    <text evidence="2">The sequence shown here is derived from an EMBL/GenBank/DDBJ whole genome shotgun (WGS) entry which is preliminary data.</text>
</comment>
<dbReference type="RefSeq" id="WP_344860736.1">
    <property type="nucleotide sequence ID" value="NZ_BAAAZN010000006.1"/>
</dbReference>
<keyword evidence="1" id="KW-0812">Transmembrane</keyword>
<proteinExistence type="predicted"/>
<accession>A0ABP6W6S5</accession>
<gene>
    <name evidence="2" type="ORF">GCM10022222_33800</name>
</gene>